<organism evidence="1 2">
    <name type="scientific">Clostridium lapidicellarium</name>
    <dbReference type="NCBI Taxonomy" id="3240931"/>
    <lineage>
        <taxon>Bacteria</taxon>
        <taxon>Bacillati</taxon>
        <taxon>Bacillota</taxon>
        <taxon>Clostridia</taxon>
        <taxon>Eubacteriales</taxon>
        <taxon>Clostridiaceae</taxon>
        <taxon>Clostridium</taxon>
    </lineage>
</organism>
<accession>A0ABV4DZE7</accession>
<evidence type="ECO:0000313" key="2">
    <source>
        <dbReference type="Proteomes" id="UP001565220"/>
    </source>
</evidence>
<evidence type="ECO:0000313" key="1">
    <source>
        <dbReference type="EMBL" id="MEY8764253.1"/>
    </source>
</evidence>
<protein>
    <submittedName>
        <fullName evidence="1">Uncharacterized protein</fullName>
    </submittedName>
</protein>
<name>A0ABV4DZE7_9CLOT</name>
<proteinExistence type="predicted"/>
<gene>
    <name evidence="1" type="ORF">AB8S09_11480</name>
</gene>
<comment type="caution">
    <text evidence="1">The sequence shown here is derived from an EMBL/GenBank/DDBJ whole genome shotgun (WGS) entry which is preliminary data.</text>
</comment>
<keyword evidence="2" id="KW-1185">Reference proteome</keyword>
<dbReference type="RefSeq" id="WP_369869153.1">
    <property type="nucleotide sequence ID" value="NZ_JBGFFE010000018.1"/>
</dbReference>
<reference evidence="1 2" key="1">
    <citation type="submission" date="2024-08" db="EMBL/GenBank/DDBJ databases">
        <title>Clostridium lapicellarii sp. nov., and Clostridium renhuaiense sp. nov., two species isolated from the mud in a fermentation cellar used for producing sauce-flavour Chinese liquors.</title>
        <authorList>
            <person name="Yang F."/>
            <person name="Wang H."/>
            <person name="Chen L.Q."/>
            <person name="Zhou N."/>
            <person name="Lu J.J."/>
            <person name="Pu X.X."/>
            <person name="Wan B."/>
            <person name="Wang L."/>
            <person name="Liu S.J."/>
        </authorList>
    </citation>
    <scope>NUCLEOTIDE SEQUENCE [LARGE SCALE GENOMIC DNA]</scope>
    <source>
        <strain evidence="1 2">MT-113</strain>
    </source>
</reference>
<dbReference type="Proteomes" id="UP001565220">
    <property type="component" value="Unassembled WGS sequence"/>
</dbReference>
<sequence>MKYLNNGFVINGNTIKVKEKTSPEIDQPNNNLNKENKKQEYINKLDNIEAGFKDFNDTEKATENIRRDNGIYTIYQLISPINKRKML</sequence>
<dbReference type="EMBL" id="JBGFFE010000018">
    <property type="protein sequence ID" value="MEY8764253.1"/>
    <property type="molecule type" value="Genomic_DNA"/>
</dbReference>